<proteinExistence type="predicted"/>
<keyword evidence="1" id="KW-1133">Transmembrane helix</keyword>
<organism evidence="2 3">
    <name type="scientific">Actinacidiphila acidipaludis</name>
    <dbReference type="NCBI Taxonomy" id="2873382"/>
    <lineage>
        <taxon>Bacteria</taxon>
        <taxon>Bacillati</taxon>
        <taxon>Actinomycetota</taxon>
        <taxon>Actinomycetes</taxon>
        <taxon>Kitasatosporales</taxon>
        <taxon>Streptomycetaceae</taxon>
        <taxon>Actinacidiphila</taxon>
    </lineage>
</organism>
<sequence length="70" mass="7573">MRSPGRVGGALDLALGYLALLLTVALTVKGVVMHEHDGASWWWALTAGVLALLSLHGLYRRHRARGRGRA</sequence>
<evidence type="ECO:0000313" key="3">
    <source>
        <dbReference type="Proteomes" id="UP000778578"/>
    </source>
</evidence>
<reference evidence="2 3" key="1">
    <citation type="submission" date="2021-08" db="EMBL/GenBank/DDBJ databases">
        <title>WGS of actinomycetes from Thailand.</title>
        <authorList>
            <person name="Thawai C."/>
        </authorList>
    </citation>
    <scope>NUCLEOTIDE SEQUENCE [LARGE SCALE GENOMIC DNA]</scope>
    <source>
        <strain evidence="2 3">PLK6-54</strain>
    </source>
</reference>
<keyword evidence="1" id="KW-0472">Membrane</keyword>
<dbReference type="EMBL" id="JAINZZ010000057">
    <property type="protein sequence ID" value="MBY8881891.1"/>
    <property type="molecule type" value="Genomic_DNA"/>
</dbReference>
<comment type="caution">
    <text evidence="2">The sequence shown here is derived from an EMBL/GenBank/DDBJ whole genome shotgun (WGS) entry which is preliminary data.</text>
</comment>
<keyword evidence="1" id="KW-0812">Transmembrane</keyword>
<keyword evidence="3" id="KW-1185">Reference proteome</keyword>
<feature type="transmembrane region" description="Helical" evidence="1">
    <location>
        <begin position="40"/>
        <end position="59"/>
    </location>
</feature>
<evidence type="ECO:0000313" key="2">
    <source>
        <dbReference type="EMBL" id="MBY8881891.1"/>
    </source>
</evidence>
<evidence type="ECO:0000256" key="1">
    <source>
        <dbReference type="SAM" id="Phobius"/>
    </source>
</evidence>
<protein>
    <submittedName>
        <fullName evidence="2">Uncharacterized protein</fullName>
    </submittedName>
</protein>
<gene>
    <name evidence="2" type="ORF">K7862_30295</name>
</gene>
<accession>A0ABS7QFE6</accession>
<dbReference type="Proteomes" id="UP000778578">
    <property type="component" value="Unassembled WGS sequence"/>
</dbReference>
<dbReference type="RefSeq" id="WP_222967987.1">
    <property type="nucleotide sequence ID" value="NZ_JAINZZ010000057.1"/>
</dbReference>
<name>A0ABS7QFE6_9ACTN</name>
<feature type="transmembrane region" description="Helical" evidence="1">
    <location>
        <begin position="7"/>
        <end position="28"/>
    </location>
</feature>